<accession>A0A0M8P5R9</accession>
<protein>
    <submittedName>
        <fullName evidence="1">Uncharacterized protein</fullName>
    </submittedName>
</protein>
<feature type="non-terminal residue" evidence="1">
    <location>
        <position position="1"/>
    </location>
</feature>
<dbReference type="Proteomes" id="UP000037696">
    <property type="component" value="Unassembled WGS sequence"/>
</dbReference>
<proteinExistence type="predicted"/>
<sequence>VIQKIHKIANLVSGGAYQQPERLLGAWHG</sequence>
<dbReference type="EMBL" id="LHQQ01000120">
    <property type="protein sequence ID" value="KOS41864.1"/>
    <property type="molecule type" value="Genomic_DNA"/>
</dbReference>
<organism evidence="1 2">
    <name type="scientific">Penicillium nordicum</name>
    <dbReference type="NCBI Taxonomy" id="229535"/>
    <lineage>
        <taxon>Eukaryota</taxon>
        <taxon>Fungi</taxon>
        <taxon>Dikarya</taxon>
        <taxon>Ascomycota</taxon>
        <taxon>Pezizomycotina</taxon>
        <taxon>Eurotiomycetes</taxon>
        <taxon>Eurotiomycetidae</taxon>
        <taxon>Eurotiales</taxon>
        <taxon>Aspergillaceae</taxon>
        <taxon>Penicillium</taxon>
    </lineage>
</organism>
<gene>
    <name evidence="1" type="ORF">ACN38_g7240</name>
</gene>
<evidence type="ECO:0000313" key="2">
    <source>
        <dbReference type="Proteomes" id="UP000037696"/>
    </source>
</evidence>
<comment type="caution">
    <text evidence="1">The sequence shown here is derived from an EMBL/GenBank/DDBJ whole genome shotgun (WGS) entry which is preliminary data.</text>
</comment>
<dbReference type="AlphaFoldDB" id="A0A0M8P5R9"/>
<evidence type="ECO:0000313" key="1">
    <source>
        <dbReference type="EMBL" id="KOS41864.1"/>
    </source>
</evidence>
<keyword evidence="2" id="KW-1185">Reference proteome</keyword>
<name>A0A0M8P5R9_9EURO</name>
<reference evidence="1 2" key="1">
    <citation type="submission" date="2015-08" db="EMBL/GenBank/DDBJ databases">
        <title>Genome sequencing of Penicillium nordicum.</title>
        <authorList>
            <person name="Nguyen H.D."/>
            <person name="Seifert K.A."/>
        </authorList>
    </citation>
    <scope>NUCLEOTIDE SEQUENCE [LARGE SCALE GENOMIC DNA]</scope>
    <source>
        <strain evidence="1 2">DAOMC 185683</strain>
    </source>
</reference>